<evidence type="ECO:0000313" key="1">
    <source>
        <dbReference type="EMBL" id="KAF2877175.1"/>
    </source>
</evidence>
<keyword evidence="2" id="KW-1185">Reference proteome</keyword>
<dbReference type="AlphaFoldDB" id="A0A7C8MIG9"/>
<feature type="non-terminal residue" evidence="1">
    <location>
        <position position="1"/>
    </location>
</feature>
<accession>A0A7C8MIG9</accession>
<comment type="caution">
    <text evidence="1">The sequence shown here is derived from an EMBL/GenBank/DDBJ whole genome shotgun (WGS) entry which is preliminary data.</text>
</comment>
<name>A0A7C8MIG9_9PLEO</name>
<proteinExistence type="predicted"/>
<gene>
    <name evidence="1" type="ORF">BDV95DRAFT_464967</name>
</gene>
<reference evidence="1 2" key="1">
    <citation type="submission" date="2020-01" db="EMBL/GenBank/DDBJ databases">
        <authorList>
            <consortium name="DOE Joint Genome Institute"/>
            <person name="Haridas S."/>
            <person name="Albert R."/>
            <person name="Binder M."/>
            <person name="Bloem J."/>
            <person name="Labutti K."/>
            <person name="Salamov A."/>
            <person name="Andreopoulos B."/>
            <person name="Baker S.E."/>
            <person name="Barry K."/>
            <person name="Bills G."/>
            <person name="Bluhm B.H."/>
            <person name="Cannon C."/>
            <person name="Castanera R."/>
            <person name="Culley D.E."/>
            <person name="Daum C."/>
            <person name="Ezra D."/>
            <person name="Gonzalez J.B."/>
            <person name="Henrissat B."/>
            <person name="Kuo A."/>
            <person name="Liang C."/>
            <person name="Lipzen A."/>
            <person name="Lutzoni F."/>
            <person name="Magnuson J."/>
            <person name="Mondo S."/>
            <person name="Nolan M."/>
            <person name="Ohm R."/>
            <person name="Pangilinan J."/>
            <person name="Park H.-J.H."/>
            <person name="Ramirez L."/>
            <person name="Alfaro M."/>
            <person name="Sun H."/>
            <person name="Tritt A."/>
            <person name="Yoshinaga Y."/>
            <person name="Zwiers L.-H.L."/>
            <person name="Turgeon B.G."/>
            <person name="Goodwin S.B."/>
            <person name="Spatafora J.W."/>
            <person name="Crous P.W."/>
            <person name="Grigoriev I.V."/>
        </authorList>
    </citation>
    <scope>NUCLEOTIDE SEQUENCE [LARGE SCALE GENOMIC DNA]</scope>
    <source>
        <strain evidence="1 2">CBS 611.86</strain>
    </source>
</reference>
<feature type="non-terminal residue" evidence="1">
    <location>
        <position position="172"/>
    </location>
</feature>
<organism evidence="1 2">
    <name type="scientific">Massariosphaeria phaeospora</name>
    <dbReference type="NCBI Taxonomy" id="100035"/>
    <lineage>
        <taxon>Eukaryota</taxon>
        <taxon>Fungi</taxon>
        <taxon>Dikarya</taxon>
        <taxon>Ascomycota</taxon>
        <taxon>Pezizomycotina</taxon>
        <taxon>Dothideomycetes</taxon>
        <taxon>Pleosporomycetidae</taxon>
        <taxon>Pleosporales</taxon>
        <taxon>Pleosporales incertae sedis</taxon>
        <taxon>Massariosphaeria</taxon>
    </lineage>
</organism>
<evidence type="ECO:0000313" key="2">
    <source>
        <dbReference type="Proteomes" id="UP000481861"/>
    </source>
</evidence>
<dbReference type="Proteomes" id="UP000481861">
    <property type="component" value="Unassembled WGS sequence"/>
</dbReference>
<dbReference type="OrthoDB" id="3695628at2759"/>
<dbReference type="EMBL" id="JAADJZ010000002">
    <property type="protein sequence ID" value="KAF2877175.1"/>
    <property type="molecule type" value="Genomic_DNA"/>
</dbReference>
<sequence length="172" mass="18921">SDWVQRYGEAFAPVIYVRELVDENGQSPAPRELAQVLEVLRAYVSGLRTMDEDNAALDCVSRNGRTTADMITGGFHYFLRGVADRALTLLAFCYALEQRLLKISAEDSDKPLPVPLRYVGYAVKFGLQQHVVCFLTSHEECQIGEELLTRSGMAYSHTGTGFGVASAGVNVN</sequence>
<protein>
    <submittedName>
        <fullName evidence="1">Uncharacterized protein</fullName>
    </submittedName>
</protein>